<comment type="similarity">
    <text evidence="7">Belongs to the REI1 family.</text>
</comment>
<evidence type="ECO:0000256" key="5">
    <source>
        <dbReference type="ARBA" id="ARBA00022737"/>
    </source>
</evidence>
<dbReference type="InterPro" id="IPR003604">
    <property type="entry name" value="Matrin/U1-like-C_Znf_C2H2"/>
</dbReference>
<keyword evidence="13" id="KW-1185">Reference proteome</keyword>
<dbReference type="GeneID" id="36342482"/>
<dbReference type="SUPFAM" id="SSF57667">
    <property type="entry name" value="beta-beta-alpha zinc fingers"/>
    <property type="match status" value="1"/>
</dbReference>
<dbReference type="PROSITE" id="PS00028">
    <property type="entry name" value="ZINC_FINGER_C2H2_1"/>
    <property type="match status" value="1"/>
</dbReference>
<feature type="domain" description="C2H2-type" evidence="10">
    <location>
        <begin position="71"/>
        <end position="100"/>
    </location>
</feature>
<protein>
    <submittedName>
        <fullName evidence="12 15">Zinc finger protein 622</fullName>
    </submittedName>
</protein>
<dbReference type="OrthoDB" id="19329at2759"/>
<dbReference type="SMART" id="SM00451">
    <property type="entry name" value="ZnF_U1"/>
    <property type="match status" value="2"/>
</dbReference>
<evidence type="ECO:0000313" key="12">
    <source>
        <dbReference type="EMBL" id="EUB58360.1"/>
    </source>
</evidence>
<keyword evidence="4" id="KW-0479">Metal-binding</keyword>
<evidence type="ECO:0000256" key="8">
    <source>
        <dbReference type="PROSITE-ProRule" id="PRU00042"/>
    </source>
</evidence>
<evidence type="ECO:0000313" key="11">
    <source>
        <dbReference type="EMBL" id="CDS24063.1"/>
    </source>
</evidence>
<evidence type="ECO:0000313" key="13">
    <source>
        <dbReference type="Proteomes" id="UP000019149"/>
    </source>
</evidence>
<evidence type="ECO:0000256" key="2">
    <source>
        <dbReference type="ARBA" id="ARBA00022490"/>
    </source>
</evidence>
<keyword evidence="8" id="KW-0863">Zinc-finger</keyword>
<dbReference type="PANTHER" id="PTHR13182">
    <property type="entry name" value="ZINC FINGER PROTEIN 622"/>
    <property type="match status" value="1"/>
</dbReference>
<dbReference type="Gene3D" id="3.30.160.60">
    <property type="entry name" value="Classic Zinc Finger"/>
    <property type="match status" value="1"/>
</dbReference>
<organism evidence="12 13">
    <name type="scientific">Echinococcus granulosus</name>
    <name type="common">Hydatid tapeworm</name>
    <dbReference type="NCBI Taxonomy" id="6210"/>
    <lineage>
        <taxon>Eukaryota</taxon>
        <taxon>Metazoa</taxon>
        <taxon>Spiralia</taxon>
        <taxon>Lophotrochozoa</taxon>
        <taxon>Platyhelminthes</taxon>
        <taxon>Cestoda</taxon>
        <taxon>Eucestoda</taxon>
        <taxon>Cyclophyllidea</taxon>
        <taxon>Taeniidae</taxon>
        <taxon>Echinococcus</taxon>
        <taxon>Echinococcus granulosus group</taxon>
    </lineage>
</organism>
<reference evidence="15" key="4">
    <citation type="submission" date="2020-10" db="UniProtKB">
        <authorList>
            <consortium name="WormBaseParasite"/>
        </authorList>
    </citation>
    <scope>IDENTIFICATION</scope>
</reference>
<reference evidence="11 14" key="2">
    <citation type="journal article" date="2013" name="Nature">
        <title>The genomes of four tapeworm species reveal adaptations to parasitism.</title>
        <authorList>
            <person name="Tsai I.J."/>
            <person name="Zarowiecki M."/>
            <person name="Holroyd N."/>
            <person name="Garciarrubio A."/>
            <person name="Sanchez-Flores A."/>
            <person name="Brooks K.L."/>
            <person name="Tracey A."/>
            <person name="Bobes R.J."/>
            <person name="Fragoso G."/>
            <person name="Sciutto E."/>
            <person name="Aslett M."/>
            <person name="Beasley H."/>
            <person name="Bennett H.M."/>
            <person name="Cai J."/>
            <person name="Camicia F."/>
            <person name="Clark R."/>
            <person name="Cucher M."/>
            <person name="De Silva N."/>
            <person name="Day T.A."/>
            <person name="Deplazes P."/>
            <person name="Estrada K."/>
            <person name="Fernandez C."/>
            <person name="Holland P.W."/>
            <person name="Hou J."/>
            <person name="Hu S."/>
            <person name="Huckvale T."/>
            <person name="Hung S.S."/>
            <person name="Kamenetzky L."/>
            <person name="Keane J.A."/>
            <person name="Kiss F."/>
            <person name="Koziol U."/>
            <person name="Lambert O."/>
            <person name="Liu K."/>
            <person name="Luo X."/>
            <person name="Luo Y."/>
            <person name="Macchiaroli N."/>
            <person name="Nichol S."/>
            <person name="Paps J."/>
            <person name="Parkinson J."/>
            <person name="Pouchkina-Stantcheva N."/>
            <person name="Riddiford N."/>
            <person name="Rosenzvit M."/>
            <person name="Salinas G."/>
            <person name="Wasmuth J.D."/>
            <person name="Zamanian M."/>
            <person name="Zheng Y."/>
            <person name="Cai X."/>
            <person name="Soberon X."/>
            <person name="Olson P.D."/>
            <person name="Laclette J.P."/>
            <person name="Brehm K."/>
            <person name="Berriman M."/>
            <person name="Garciarrubio A."/>
            <person name="Bobes R.J."/>
            <person name="Fragoso G."/>
            <person name="Sanchez-Flores A."/>
            <person name="Estrada K."/>
            <person name="Cevallos M.A."/>
            <person name="Morett E."/>
            <person name="Gonzalez V."/>
            <person name="Portillo T."/>
            <person name="Ochoa-Leyva A."/>
            <person name="Jose M.V."/>
            <person name="Sciutto E."/>
            <person name="Landa A."/>
            <person name="Jimenez L."/>
            <person name="Valdes V."/>
            <person name="Carrero J.C."/>
            <person name="Larralde C."/>
            <person name="Morales-Montor J."/>
            <person name="Limon-Lason J."/>
            <person name="Soberon X."/>
            <person name="Laclette J.P."/>
        </authorList>
    </citation>
    <scope>NUCLEOTIDE SEQUENCE [LARGE SCALE GENOMIC DNA]</scope>
</reference>
<dbReference type="PROSITE" id="PS50157">
    <property type="entry name" value="ZINC_FINGER_C2H2_2"/>
    <property type="match status" value="1"/>
</dbReference>
<dbReference type="AlphaFoldDB" id="U6JJ25"/>
<dbReference type="Proteomes" id="UP000019149">
    <property type="component" value="Unassembled WGS sequence"/>
</dbReference>
<feature type="region of interest" description="Disordered" evidence="9">
    <location>
        <begin position="105"/>
        <end position="127"/>
    </location>
</feature>
<dbReference type="GO" id="GO:0030687">
    <property type="term" value="C:preribosome, large subunit precursor"/>
    <property type="evidence" value="ECO:0007669"/>
    <property type="project" value="TreeGrafter"/>
</dbReference>
<reference evidence="11" key="3">
    <citation type="submission" date="2014-06" db="EMBL/GenBank/DDBJ databases">
        <authorList>
            <person name="Aslett M."/>
        </authorList>
    </citation>
    <scope>NUCLEOTIDE SEQUENCE</scope>
</reference>
<dbReference type="Proteomes" id="UP000492820">
    <property type="component" value="Unassembled WGS sequence"/>
</dbReference>
<evidence type="ECO:0000256" key="9">
    <source>
        <dbReference type="SAM" id="MobiDB-lite"/>
    </source>
</evidence>
<dbReference type="GO" id="GO:0042273">
    <property type="term" value="P:ribosomal large subunit biogenesis"/>
    <property type="evidence" value="ECO:0007669"/>
    <property type="project" value="TreeGrafter"/>
</dbReference>
<dbReference type="RefSeq" id="XP_024349556.1">
    <property type="nucleotide sequence ID" value="XM_024496016.1"/>
</dbReference>
<keyword evidence="3" id="KW-0690">Ribosome biogenesis</keyword>
<dbReference type="InterPro" id="IPR041661">
    <property type="entry name" value="ZN622/Rei1/Reh1_Znf-C2H2"/>
</dbReference>
<name>U6JJ25_ECHGR</name>
<evidence type="ECO:0000256" key="1">
    <source>
        <dbReference type="ARBA" id="ARBA00004496"/>
    </source>
</evidence>
<sequence>MSARRCHTCQADVQDTELRIHLRSEWHIYNLKRAIASLAPLSEAQFQKKHELLDSVGASGSDSIPQDKKNLHCESCRKTFNSNKSYENHVRSRQHKARLREFEQKYDEQEEAGVTNMKDSDTERVNSTDVETVNGEENLGQPLPVGACLFCSVSFANSLKPESRVLRHMKEAHNFVLPFSDKLVNAHGLLTELGRLVGEEFACLGCGRKFNGRRTNRHKRSLSQLRQEALKAVRMHMVDKQHNFLYVGEEDPVVVALAVAETVGEDEKKRGQSLPPIARVGGELYSQFYTLDRANRTVVLPDNVEGGEEAYEVRLPTGGFMGHRRYYQTVYRQNVGSYLSEVAERRKRLALTTGSEGVGGRRLSAIETIRRCGDLANTSYGAPGVSRMEALQQMLKWIKSSKDDLKLGMRGNYVLRGHFRRQY</sequence>
<dbReference type="InterPro" id="IPR040025">
    <property type="entry name" value="Znf622/Rei1/Reh1"/>
</dbReference>
<dbReference type="WBParaSite" id="EgrG_000377550">
    <property type="protein sequence ID" value="EgrG_000377550"/>
    <property type="gene ID" value="EgrG_000377550"/>
</dbReference>
<dbReference type="KEGG" id="egl:EGR_06767"/>
<keyword evidence="5" id="KW-0677">Repeat</keyword>
<dbReference type="OMA" id="QRYHMKT"/>
<dbReference type="GO" id="GO:0003676">
    <property type="term" value="F:nucleic acid binding"/>
    <property type="evidence" value="ECO:0007669"/>
    <property type="project" value="InterPro"/>
</dbReference>
<evidence type="ECO:0000259" key="10">
    <source>
        <dbReference type="PROSITE" id="PS50157"/>
    </source>
</evidence>
<evidence type="ECO:0000256" key="4">
    <source>
        <dbReference type="ARBA" id="ARBA00022723"/>
    </source>
</evidence>
<dbReference type="EMBL" id="APAU02000063">
    <property type="protein sequence ID" value="EUB58360.1"/>
    <property type="molecule type" value="Genomic_DNA"/>
</dbReference>
<evidence type="ECO:0000313" key="15">
    <source>
        <dbReference type="WBParaSite" id="EgrG_000377550"/>
    </source>
</evidence>
<dbReference type="PANTHER" id="PTHR13182:SF8">
    <property type="entry name" value="CYTOPLASMIC 60S SUBUNIT BIOGENESIS FACTOR ZNF622"/>
    <property type="match status" value="1"/>
</dbReference>
<evidence type="ECO:0000256" key="7">
    <source>
        <dbReference type="ARBA" id="ARBA00034126"/>
    </source>
</evidence>
<dbReference type="EMBL" id="LK028597">
    <property type="protein sequence ID" value="CDS24063.1"/>
    <property type="molecule type" value="Genomic_DNA"/>
</dbReference>
<dbReference type="InterPro" id="IPR036236">
    <property type="entry name" value="Znf_C2H2_sf"/>
</dbReference>
<dbReference type="Pfam" id="PF12874">
    <property type="entry name" value="zf-met"/>
    <property type="match status" value="1"/>
</dbReference>
<comment type="subcellular location">
    <subcellularLocation>
        <location evidence="1">Cytoplasm</location>
    </subcellularLocation>
</comment>
<accession>U6JJ25</accession>
<keyword evidence="6" id="KW-0862">Zinc</keyword>
<keyword evidence="2" id="KW-0963">Cytoplasm</keyword>
<dbReference type="STRING" id="6210.U6JJ25"/>
<dbReference type="InterPro" id="IPR013087">
    <property type="entry name" value="Znf_C2H2_type"/>
</dbReference>
<reference evidence="12 13" key="1">
    <citation type="journal article" date="2013" name="Nat. Genet.">
        <title>The genome of the hydatid tapeworm Echinococcus granulosus.</title>
        <authorList>
            <person name="Zheng H."/>
            <person name="Zhang W."/>
            <person name="Zhang L."/>
            <person name="Zhang Z."/>
            <person name="Li J."/>
            <person name="Lu G."/>
            <person name="Zhu Y."/>
            <person name="Wang Y."/>
            <person name="Huang Y."/>
            <person name="Liu J."/>
            <person name="Kang H."/>
            <person name="Chen J."/>
            <person name="Wang L."/>
            <person name="Chen A."/>
            <person name="Yu S."/>
            <person name="Gao Z."/>
            <person name="Jin L."/>
            <person name="Gu W."/>
            <person name="Wang Z."/>
            <person name="Zhao L."/>
            <person name="Shi B."/>
            <person name="Wen H."/>
            <person name="Lin R."/>
            <person name="Jones M.K."/>
            <person name="Brejova B."/>
            <person name="Vinar T."/>
            <person name="Zhao G."/>
            <person name="McManus D.P."/>
            <person name="Chen Z."/>
            <person name="Zhou Y."/>
            <person name="Wang S."/>
        </authorList>
    </citation>
    <scope>NUCLEOTIDE SEQUENCE [LARGE SCALE GENOMIC DNA]</scope>
</reference>
<dbReference type="Pfam" id="PF12756">
    <property type="entry name" value="zf-C2H2_2"/>
    <property type="match status" value="1"/>
</dbReference>
<gene>
    <name evidence="12 15" type="ORF">EGR_06767</name>
    <name evidence="11" type="ORF">EgrG_000377550</name>
</gene>
<evidence type="ECO:0000256" key="6">
    <source>
        <dbReference type="ARBA" id="ARBA00022833"/>
    </source>
</evidence>
<dbReference type="CTD" id="36342482"/>
<proteinExistence type="inferred from homology"/>
<evidence type="ECO:0000256" key="3">
    <source>
        <dbReference type="ARBA" id="ARBA00022517"/>
    </source>
</evidence>
<evidence type="ECO:0000313" key="14">
    <source>
        <dbReference type="Proteomes" id="UP000492820"/>
    </source>
</evidence>
<dbReference type="GO" id="GO:0005737">
    <property type="term" value="C:cytoplasm"/>
    <property type="evidence" value="ECO:0007669"/>
    <property type="project" value="UniProtKB-SubCell"/>
</dbReference>
<dbReference type="GO" id="GO:0008270">
    <property type="term" value="F:zinc ion binding"/>
    <property type="evidence" value="ECO:0007669"/>
    <property type="project" value="UniProtKB-KW"/>
</dbReference>